<dbReference type="VEuPathDB" id="VectorBase:AMEM21_012054"/>
<sequence>MRNHPFVEDVFNRYWKFAEFTHLLGVLLEIEHFLIPIGFIFGLEVLTVAAGDVIWNDIGENYKFLLALIIWFGKAHRHTSSDVCLRAILTRYLFFVPPNYRYVKVYFYYIMYILRKLFRARNCNVSGSESPANAIRRIMREFTQTKDRTASRDPESDAGNPLVKV</sequence>
<feature type="region of interest" description="Disordered" evidence="1">
    <location>
        <begin position="145"/>
        <end position="165"/>
    </location>
</feature>
<evidence type="ECO:0000256" key="1">
    <source>
        <dbReference type="SAM" id="MobiDB-lite"/>
    </source>
</evidence>
<dbReference type="Proteomes" id="UP000075903">
    <property type="component" value="Unassembled WGS sequence"/>
</dbReference>
<keyword evidence="3" id="KW-1185">Reference proteome</keyword>
<protein>
    <submittedName>
        <fullName evidence="2">Uncharacterized protein</fullName>
    </submittedName>
</protein>
<dbReference type="VEuPathDB" id="VectorBase:AMEM014217"/>
<accession>A0A182VFQ9</accession>
<proteinExistence type="predicted"/>
<evidence type="ECO:0000313" key="3">
    <source>
        <dbReference type="Proteomes" id="UP000075903"/>
    </source>
</evidence>
<organism evidence="2 3">
    <name type="scientific">Anopheles merus</name>
    <name type="common">Mosquito</name>
    <dbReference type="NCBI Taxonomy" id="30066"/>
    <lineage>
        <taxon>Eukaryota</taxon>
        <taxon>Metazoa</taxon>
        <taxon>Ecdysozoa</taxon>
        <taxon>Arthropoda</taxon>
        <taxon>Hexapoda</taxon>
        <taxon>Insecta</taxon>
        <taxon>Pterygota</taxon>
        <taxon>Neoptera</taxon>
        <taxon>Endopterygota</taxon>
        <taxon>Diptera</taxon>
        <taxon>Nematocera</taxon>
        <taxon>Culicoidea</taxon>
        <taxon>Culicidae</taxon>
        <taxon>Anophelinae</taxon>
        <taxon>Anopheles</taxon>
    </lineage>
</organism>
<reference evidence="2" key="1">
    <citation type="submission" date="2020-05" db="UniProtKB">
        <authorList>
            <consortium name="EnsemblMetazoa"/>
        </authorList>
    </citation>
    <scope>IDENTIFICATION</scope>
    <source>
        <strain evidence="2">MAF</strain>
    </source>
</reference>
<feature type="compositionally biased region" description="Basic and acidic residues" evidence="1">
    <location>
        <begin position="145"/>
        <end position="155"/>
    </location>
</feature>
<name>A0A182VFQ9_ANOME</name>
<dbReference type="AlphaFoldDB" id="A0A182VFQ9"/>
<evidence type="ECO:0000313" key="2">
    <source>
        <dbReference type="EnsemblMetazoa" id="AMEM014217-PA"/>
    </source>
</evidence>
<dbReference type="EnsemblMetazoa" id="AMEM014217-RA">
    <property type="protein sequence ID" value="AMEM014217-PA"/>
    <property type="gene ID" value="AMEM014217"/>
</dbReference>